<dbReference type="InParanoid" id="D3BBW2"/>
<keyword evidence="9 12" id="KW-0408">Iron</keyword>
<evidence type="ECO:0000256" key="11">
    <source>
        <dbReference type="ARBA" id="ARBA00023136"/>
    </source>
</evidence>
<evidence type="ECO:0000256" key="6">
    <source>
        <dbReference type="ARBA" id="ARBA00022723"/>
    </source>
</evidence>
<evidence type="ECO:0000256" key="8">
    <source>
        <dbReference type="ARBA" id="ARBA00023002"/>
    </source>
</evidence>
<evidence type="ECO:0000256" key="7">
    <source>
        <dbReference type="ARBA" id="ARBA00022989"/>
    </source>
</evidence>
<keyword evidence="5" id="KW-0812">Transmembrane</keyword>
<evidence type="ECO:0000256" key="3">
    <source>
        <dbReference type="ARBA" id="ARBA00010617"/>
    </source>
</evidence>
<keyword evidence="14" id="KW-1185">Reference proteome</keyword>
<comment type="caution">
    <text evidence="13">The sequence shown here is derived from an EMBL/GenBank/DDBJ whole genome shotgun (WGS) entry which is preliminary data.</text>
</comment>
<dbReference type="PROSITE" id="PS00086">
    <property type="entry name" value="CYTOCHROME_P450"/>
    <property type="match status" value="1"/>
</dbReference>
<dbReference type="Proteomes" id="UP000001396">
    <property type="component" value="Unassembled WGS sequence"/>
</dbReference>
<dbReference type="GO" id="GO:0016020">
    <property type="term" value="C:membrane"/>
    <property type="evidence" value="ECO:0007669"/>
    <property type="project" value="UniProtKB-SubCell"/>
</dbReference>
<dbReference type="InterPro" id="IPR017972">
    <property type="entry name" value="Cyt_P450_CS"/>
</dbReference>
<evidence type="ECO:0000256" key="2">
    <source>
        <dbReference type="ARBA" id="ARBA00004167"/>
    </source>
</evidence>
<dbReference type="AlphaFoldDB" id="D3BBW2"/>
<dbReference type="PANTHER" id="PTHR24300">
    <property type="entry name" value="CYTOCHROME P450 508A4-RELATED"/>
    <property type="match status" value="1"/>
</dbReference>
<dbReference type="PANTHER" id="PTHR24300:SF417">
    <property type="entry name" value="CYTOCHROME P450 508B1-RELATED"/>
    <property type="match status" value="1"/>
</dbReference>
<dbReference type="InterPro" id="IPR002401">
    <property type="entry name" value="Cyt_P450_E_grp-I"/>
</dbReference>
<dbReference type="InterPro" id="IPR050182">
    <property type="entry name" value="Cytochrome_P450_fam2"/>
</dbReference>
<evidence type="ECO:0000313" key="13">
    <source>
        <dbReference type="EMBL" id="EFA81145.1"/>
    </source>
</evidence>
<evidence type="ECO:0000256" key="10">
    <source>
        <dbReference type="ARBA" id="ARBA00023033"/>
    </source>
</evidence>
<dbReference type="GO" id="GO:0016705">
    <property type="term" value="F:oxidoreductase activity, acting on paired donors, with incorporation or reduction of molecular oxygen"/>
    <property type="evidence" value="ECO:0007669"/>
    <property type="project" value="InterPro"/>
</dbReference>
<dbReference type="InterPro" id="IPR001128">
    <property type="entry name" value="Cyt_P450"/>
</dbReference>
<evidence type="ECO:0000313" key="14">
    <source>
        <dbReference type="Proteomes" id="UP000001396"/>
    </source>
</evidence>
<dbReference type="GO" id="GO:0004497">
    <property type="term" value="F:monooxygenase activity"/>
    <property type="evidence" value="ECO:0007669"/>
    <property type="project" value="UniProtKB-KW"/>
</dbReference>
<dbReference type="Gene3D" id="1.10.630.10">
    <property type="entry name" value="Cytochrome P450"/>
    <property type="match status" value="1"/>
</dbReference>
<evidence type="ECO:0000256" key="5">
    <source>
        <dbReference type="ARBA" id="ARBA00022692"/>
    </source>
</evidence>
<keyword evidence="8" id="KW-0560">Oxidoreductase</keyword>
<dbReference type="GO" id="GO:0020037">
    <property type="term" value="F:heme binding"/>
    <property type="evidence" value="ECO:0007669"/>
    <property type="project" value="InterPro"/>
</dbReference>
<evidence type="ECO:0000256" key="4">
    <source>
        <dbReference type="ARBA" id="ARBA00022617"/>
    </source>
</evidence>
<dbReference type="Pfam" id="PF00067">
    <property type="entry name" value="p450"/>
    <property type="match status" value="1"/>
</dbReference>
<reference evidence="13 14" key="1">
    <citation type="journal article" date="2011" name="Genome Res.">
        <title>Phylogeny-wide analysis of social amoeba genomes highlights ancient origins for complex intercellular communication.</title>
        <authorList>
            <person name="Heidel A.J."/>
            <person name="Lawal H.M."/>
            <person name="Felder M."/>
            <person name="Schilde C."/>
            <person name="Helps N.R."/>
            <person name="Tunggal B."/>
            <person name="Rivero F."/>
            <person name="John U."/>
            <person name="Schleicher M."/>
            <person name="Eichinger L."/>
            <person name="Platzer M."/>
            <person name="Noegel A.A."/>
            <person name="Schaap P."/>
            <person name="Gloeckner G."/>
        </authorList>
    </citation>
    <scope>NUCLEOTIDE SEQUENCE [LARGE SCALE GENOMIC DNA]</scope>
    <source>
        <strain evidence="14">ATCC 26659 / Pp 5 / PN500</strain>
    </source>
</reference>
<keyword evidence="11" id="KW-0472">Membrane</keyword>
<name>D3BBW2_HETP5</name>
<organism evidence="13 14">
    <name type="scientific">Heterostelium pallidum (strain ATCC 26659 / Pp 5 / PN500)</name>
    <name type="common">Cellular slime mold</name>
    <name type="synonym">Polysphondylium pallidum</name>
    <dbReference type="NCBI Taxonomy" id="670386"/>
    <lineage>
        <taxon>Eukaryota</taxon>
        <taxon>Amoebozoa</taxon>
        <taxon>Evosea</taxon>
        <taxon>Eumycetozoa</taxon>
        <taxon>Dictyostelia</taxon>
        <taxon>Acytosteliales</taxon>
        <taxon>Acytosteliaceae</taxon>
        <taxon>Heterostelium</taxon>
    </lineage>
</organism>
<keyword evidence="6 12" id="KW-0479">Metal-binding</keyword>
<dbReference type="GO" id="GO:0005506">
    <property type="term" value="F:iron ion binding"/>
    <property type="evidence" value="ECO:0007669"/>
    <property type="project" value="InterPro"/>
</dbReference>
<dbReference type="PRINTS" id="PR00463">
    <property type="entry name" value="EP450I"/>
</dbReference>
<feature type="binding site" description="axial binding residue" evidence="12">
    <location>
        <position position="929"/>
    </location>
    <ligand>
        <name>heme</name>
        <dbReference type="ChEBI" id="CHEBI:30413"/>
    </ligand>
    <ligandPart>
        <name>Fe</name>
        <dbReference type="ChEBI" id="CHEBI:18248"/>
    </ligandPart>
</feature>
<proteinExistence type="inferred from homology"/>
<keyword evidence="4 12" id="KW-0349">Heme</keyword>
<evidence type="ECO:0000256" key="12">
    <source>
        <dbReference type="PIRSR" id="PIRSR602401-1"/>
    </source>
</evidence>
<evidence type="ECO:0000256" key="1">
    <source>
        <dbReference type="ARBA" id="ARBA00001971"/>
    </source>
</evidence>
<dbReference type="STRING" id="670386.D3BBW2"/>
<accession>D3BBW2</accession>
<protein>
    <submittedName>
        <fullName evidence="13">Cytochrome P450 family protein</fullName>
    </submittedName>
</protein>
<dbReference type="PRINTS" id="PR00385">
    <property type="entry name" value="P450"/>
</dbReference>
<dbReference type="CDD" id="cd20617">
    <property type="entry name" value="CYP1_2-like"/>
    <property type="match status" value="1"/>
</dbReference>
<gene>
    <name evidence="13" type="primary">CYP519D1</name>
    <name evidence="13" type="ORF">PPL_05982</name>
</gene>
<keyword evidence="10" id="KW-0503">Monooxygenase</keyword>
<comment type="similarity">
    <text evidence="3">Belongs to the cytochrome P450 family.</text>
</comment>
<dbReference type="GeneID" id="31361466"/>
<dbReference type="FunFam" id="1.10.630.10:FF:000068">
    <property type="entry name" value="Probable cytochrome P450 508A2"/>
    <property type="match status" value="1"/>
</dbReference>
<dbReference type="EMBL" id="ADBJ01000026">
    <property type="protein sequence ID" value="EFA81145.1"/>
    <property type="molecule type" value="Genomic_DNA"/>
</dbReference>
<comment type="subcellular location">
    <subcellularLocation>
        <location evidence="2">Membrane</location>
        <topology evidence="2">Single-pass membrane protein</topology>
    </subcellularLocation>
</comment>
<dbReference type="SUPFAM" id="SSF48264">
    <property type="entry name" value="Cytochrome P450"/>
    <property type="match status" value="1"/>
</dbReference>
<comment type="cofactor">
    <cofactor evidence="1 12">
        <name>heme</name>
        <dbReference type="ChEBI" id="CHEBI:30413"/>
    </cofactor>
</comment>
<dbReference type="InterPro" id="IPR036396">
    <property type="entry name" value="Cyt_P450_sf"/>
</dbReference>
<evidence type="ECO:0000256" key="9">
    <source>
        <dbReference type="ARBA" id="ARBA00023004"/>
    </source>
</evidence>
<keyword evidence="7" id="KW-1133">Transmembrane helix</keyword>
<dbReference type="RefSeq" id="XP_020433263.1">
    <property type="nucleotide sequence ID" value="XM_020576851.1"/>
</dbReference>
<sequence length="984" mass="114548">MFDLFKTLLRIDKKKNSSSNDDEVVNQYSSLPHFIQQRVVAYACGKDIGEFPFRSKLRLALVSHHWFGWVQLYITKFVKLTYQLRYFLKHFNNKYCVIKGPRVIYMNQDLLDLGDYGPLLNTARMLVVDEISAKTTPLLLKLDQECKCLKTIFFADVDYRQVYQLATQLKTKTIQIHTAETSTSSVCAMLPTPDEIIPPSIRYELFVERWTDETFKSKVQNPKLYQHVVDLSLYDHVLEKVDDPNLFLNFANVKTLFLKCNSQPTIYPNIKSYLTAIVGVKVFKLYIHHLNSDWLDILPLLKVRRLELTMAISYLQPPSGDNNNAVVINPGFSNSHIKYLLLSFTKWNQNGKQCLEYFLRGDFYKRQLRWFHVNEFQFDSEMISLMSQTESVVNLRIETTMWDQSVDLSPLSCMKSLKTLVLRGSTNIEATKNFIVQLERSIGEHQISHFYFSLPIGEIERASLNFHWIDDMGPTIKEIKNHQKKLKLLIKDTVQFSSINLPSYSLKHYENTHQLCFSYVDKNRNFSHNDPIGNKIEWPILGSIHKISKLPHRKLNDMSMTLGDGRMFRIWFGDRYTIVVSDPVIIKEIWSKNFMSFTNRFHNESARILSGDYTNLATADYQHWKPMRALVSSSLTKTKVRTMNTLIEDQSRFLIESMKEFSNSGQIFYPDRYCKKYAMNVVLGTVFSKTIPYTEDVHGGIVDRLVMPFQFILKSMAQGIMCHFINILKPVLWYNTYRVASEIQKCREYIKTIYDEHLIDFDAENPRDLFDIVIAECKDSVDRILRVSLDLLLAGSDTSASTIEWSMLYMINNPDIQEKVTKELKQLNVTEINVSHKPNTPYTNAVIKEVLRIRPLAPMGLNRSNNEDIEVCGYFIPKETHMLMNIYSVHHNPKYWPNPEQFNPDRFLEPENVNNHETWIPFGVGPRNCVGLNLAMEEIYVAFSNILLNFKLKSSTGSTLDDMEIYGLTIRPKMYGVLLESRKQ</sequence>